<reference evidence="2 3" key="1">
    <citation type="submission" date="2019-02" db="EMBL/GenBank/DDBJ databases">
        <title>Deep-cultivation of Planctomycetes and their phenomic and genomic characterization uncovers novel biology.</title>
        <authorList>
            <person name="Wiegand S."/>
            <person name="Jogler M."/>
            <person name="Boedeker C."/>
            <person name="Pinto D."/>
            <person name="Vollmers J."/>
            <person name="Rivas-Marin E."/>
            <person name="Kohn T."/>
            <person name="Peeters S.H."/>
            <person name="Heuer A."/>
            <person name="Rast P."/>
            <person name="Oberbeckmann S."/>
            <person name="Bunk B."/>
            <person name="Jeske O."/>
            <person name="Meyerdierks A."/>
            <person name="Storesund J.E."/>
            <person name="Kallscheuer N."/>
            <person name="Luecker S."/>
            <person name="Lage O.M."/>
            <person name="Pohl T."/>
            <person name="Merkel B.J."/>
            <person name="Hornburger P."/>
            <person name="Mueller R.-W."/>
            <person name="Bruemmer F."/>
            <person name="Labrenz M."/>
            <person name="Spormann A.M."/>
            <person name="Op Den Camp H."/>
            <person name="Overmann J."/>
            <person name="Amann R."/>
            <person name="Jetten M.S.M."/>
            <person name="Mascher T."/>
            <person name="Medema M.H."/>
            <person name="Devos D.P."/>
            <person name="Kaster A.-K."/>
            <person name="Ovreas L."/>
            <person name="Rohde M."/>
            <person name="Galperin M.Y."/>
            <person name="Jogler C."/>
        </authorList>
    </citation>
    <scope>NUCLEOTIDE SEQUENCE [LARGE SCALE GENOMIC DNA]</scope>
    <source>
        <strain evidence="2 3">Pla144</strain>
    </source>
</reference>
<dbReference type="EMBL" id="SJPS01000003">
    <property type="protein sequence ID" value="TWU27321.1"/>
    <property type="molecule type" value="Genomic_DNA"/>
</dbReference>
<keyword evidence="3" id="KW-1185">Reference proteome</keyword>
<evidence type="ECO:0000313" key="2">
    <source>
        <dbReference type="EMBL" id="TWU27321.1"/>
    </source>
</evidence>
<comment type="caution">
    <text evidence="2">The sequence shown here is derived from an EMBL/GenBank/DDBJ whole genome shotgun (WGS) entry which is preliminary data.</text>
</comment>
<feature type="transmembrane region" description="Helical" evidence="1">
    <location>
        <begin position="36"/>
        <end position="56"/>
    </location>
</feature>
<keyword evidence="1" id="KW-0812">Transmembrane</keyword>
<proteinExistence type="predicted"/>
<dbReference type="RefSeq" id="WP_146450543.1">
    <property type="nucleotide sequence ID" value="NZ_SJPS01000003.1"/>
</dbReference>
<dbReference type="Proteomes" id="UP000318437">
    <property type="component" value="Unassembled WGS sequence"/>
</dbReference>
<gene>
    <name evidence="2" type="ORF">Pla144_20930</name>
</gene>
<dbReference type="OrthoDB" id="278760at2"/>
<name>A0A5C6CV52_9BACT</name>
<accession>A0A5C6CV52</accession>
<evidence type="ECO:0000313" key="3">
    <source>
        <dbReference type="Proteomes" id="UP000318437"/>
    </source>
</evidence>
<protein>
    <submittedName>
        <fullName evidence="2">Uncharacterized protein</fullName>
    </submittedName>
</protein>
<keyword evidence="1" id="KW-1133">Transmembrane helix</keyword>
<sequence>MMDALTSNFLLAQFSRWERLGDGFRRSGRPLEFSDLVPYIVALLVLGGITAAFVTYRRRNDLGRPCTDSQKLFRELCLAHDLDRSAQKLLGQLAEAFHLAQPSEVFVRPRVFSPEQLPEHLQDEAARIAELRQRLF</sequence>
<evidence type="ECO:0000256" key="1">
    <source>
        <dbReference type="SAM" id="Phobius"/>
    </source>
</evidence>
<keyword evidence="1" id="KW-0472">Membrane</keyword>
<dbReference type="AlphaFoldDB" id="A0A5C6CV52"/>
<organism evidence="2 3">
    <name type="scientific">Bythopirellula polymerisocia</name>
    <dbReference type="NCBI Taxonomy" id="2528003"/>
    <lineage>
        <taxon>Bacteria</taxon>
        <taxon>Pseudomonadati</taxon>
        <taxon>Planctomycetota</taxon>
        <taxon>Planctomycetia</taxon>
        <taxon>Pirellulales</taxon>
        <taxon>Lacipirellulaceae</taxon>
        <taxon>Bythopirellula</taxon>
    </lineage>
</organism>